<feature type="region of interest" description="Disordered" evidence="1">
    <location>
        <begin position="1"/>
        <end position="24"/>
    </location>
</feature>
<dbReference type="OMA" id="HYVEQGG"/>
<dbReference type="Proteomes" id="UP000018144">
    <property type="component" value="Unassembled WGS sequence"/>
</dbReference>
<accession>U4LI27</accession>
<dbReference type="AlphaFoldDB" id="U4LI27"/>
<reference evidence="2 3" key="1">
    <citation type="journal article" date="2013" name="PLoS Genet.">
        <title>The genome and development-dependent transcriptomes of Pyronema confluens: a window into fungal evolution.</title>
        <authorList>
            <person name="Traeger S."/>
            <person name="Altegoer F."/>
            <person name="Freitag M."/>
            <person name="Gabaldon T."/>
            <person name="Kempken F."/>
            <person name="Kumar A."/>
            <person name="Marcet-Houben M."/>
            <person name="Poggeler S."/>
            <person name="Stajich J.E."/>
            <person name="Nowrousian M."/>
        </authorList>
    </citation>
    <scope>NUCLEOTIDE SEQUENCE [LARGE SCALE GENOMIC DNA]</scope>
    <source>
        <strain evidence="3">CBS 100304</strain>
        <tissue evidence="2">Vegetative mycelium</tissue>
    </source>
</reference>
<evidence type="ECO:0000313" key="2">
    <source>
        <dbReference type="EMBL" id="CCX31774.1"/>
    </source>
</evidence>
<feature type="compositionally biased region" description="Basic and acidic residues" evidence="1">
    <location>
        <begin position="1"/>
        <end position="20"/>
    </location>
</feature>
<protein>
    <submittedName>
        <fullName evidence="2">Uncharacterized protein</fullName>
    </submittedName>
</protein>
<evidence type="ECO:0000256" key="1">
    <source>
        <dbReference type="SAM" id="MobiDB-lite"/>
    </source>
</evidence>
<dbReference type="STRING" id="1076935.U4LI27"/>
<dbReference type="EMBL" id="HF935650">
    <property type="protein sequence ID" value="CCX31774.1"/>
    <property type="molecule type" value="Genomic_DNA"/>
</dbReference>
<name>U4LI27_PYROM</name>
<evidence type="ECO:0000313" key="3">
    <source>
        <dbReference type="Proteomes" id="UP000018144"/>
    </source>
</evidence>
<proteinExistence type="predicted"/>
<organism evidence="2 3">
    <name type="scientific">Pyronema omphalodes (strain CBS 100304)</name>
    <name type="common">Pyronema confluens</name>
    <dbReference type="NCBI Taxonomy" id="1076935"/>
    <lineage>
        <taxon>Eukaryota</taxon>
        <taxon>Fungi</taxon>
        <taxon>Dikarya</taxon>
        <taxon>Ascomycota</taxon>
        <taxon>Pezizomycotina</taxon>
        <taxon>Pezizomycetes</taxon>
        <taxon>Pezizales</taxon>
        <taxon>Pyronemataceae</taxon>
        <taxon>Pyronema</taxon>
    </lineage>
</organism>
<gene>
    <name evidence="2" type="ORF">PCON_11418</name>
</gene>
<sequence length="256" mass="28571">MPRLGDERVFAGHNDGEPRTNRQPRNLSAIMSKPTVIGIFSDLDASVMGSYTRDLWMKLDEAADHRQIYSCNEARDLLEDEANRPQAVLLADPEVMQNLEFGQILVEYTQNGGTTIMYGPFPALMESGKFDQWMRETWGILWSYAGGGTCDVYINPYADGLKKMYGNEGGDHLDNGISVHDKFTLLQGVAEKDKIYQIKDVLSAKGKTFSLDEINDESQTAVAFRKIGHGWLGWMGSVNPKHWALIDVTLGMCGLV</sequence>
<keyword evidence="3" id="KW-1185">Reference proteome</keyword>
<dbReference type="OrthoDB" id="245563at2759"/>